<protein>
    <submittedName>
        <fullName evidence="2">Uncharacterized protein</fullName>
    </submittedName>
</protein>
<evidence type="ECO:0000313" key="2">
    <source>
        <dbReference type="EMBL" id="JAE00772.1"/>
    </source>
</evidence>
<dbReference type="AlphaFoldDB" id="A0A0A9EKZ1"/>
<organism evidence="2">
    <name type="scientific">Arundo donax</name>
    <name type="common">Giant reed</name>
    <name type="synonym">Donax arundinaceus</name>
    <dbReference type="NCBI Taxonomy" id="35708"/>
    <lineage>
        <taxon>Eukaryota</taxon>
        <taxon>Viridiplantae</taxon>
        <taxon>Streptophyta</taxon>
        <taxon>Embryophyta</taxon>
        <taxon>Tracheophyta</taxon>
        <taxon>Spermatophyta</taxon>
        <taxon>Magnoliopsida</taxon>
        <taxon>Liliopsida</taxon>
        <taxon>Poales</taxon>
        <taxon>Poaceae</taxon>
        <taxon>PACMAD clade</taxon>
        <taxon>Arundinoideae</taxon>
        <taxon>Arundineae</taxon>
        <taxon>Arundo</taxon>
    </lineage>
</organism>
<evidence type="ECO:0000256" key="1">
    <source>
        <dbReference type="SAM" id="MobiDB-lite"/>
    </source>
</evidence>
<reference evidence="2" key="2">
    <citation type="journal article" date="2015" name="Data Brief">
        <title>Shoot transcriptome of the giant reed, Arundo donax.</title>
        <authorList>
            <person name="Barrero R.A."/>
            <person name="Guerrero F.D."/>
            <person name="Moolhuijzen P."/>
            <person name="Goolsby J.A."/>
            <person name="Tidwell J."/>
            <person name="Bellgard S.E."/>
            <person name="Bellgard M.I."/>
        </authorList>
    </citation>
    <scope>NUCLEOTIDE SEQUENCE</scope>
    <source>
        <tissue evidence="2">Shoot tissue taken approximately 20 cm above the soil surface</tissue>
    </source>
</reference>
<feature type="region of interest" description="Disordered" evidence="1">
    <location>
        <begin position="1"/>
        <end position="24"/>
    </location>
</feature>
<proteinExistence type="predicted"/>
<reference evidence="2" key="1">
    <citation type="submission" date="2014-09" db="EMBL/GenBank/DDBJ databases">
        <authorList>
            <person name="Magalhaes I.L.F."/>
            <person name="Oliveira U."/>
            <person name="Santos F.R."/>
            <person name="Vidigal T.H.D.A."/>
            <person name="Brescovit A.D."/>
            <person name="Santos A.J."/>
        </authorList>
    </citation>
    <scope>NUCLEOTIDE SEQUENCE</scope>
    <source>
        <tissue evidence="2">Shoot tissue taken approximately 20 cm above the soil surface</tissue>
    </source>
</reference>
<name>A0A0A9EKZ1_ARUDO</name>
<sequence length="64" mass="7374">MQGFIKQNINKRKATAKTSTTQNNRIHMHQEEESMHITINPLSGPSMNLHIIQAFIDLYHQLSS</sequence>
<accession>A0A0A9EKZ1</accession>
<dbReference type="EMBL" id="GBRH01197124">
    <property type="protein sequence ID" value="JAE00772.1"/>
    <property type="molecule type" value="Transcribed_RNA"/>
</dbReference>